<dbReference type="EMBL" id="NSIT01000361">
    <property type="protein sequence ID" value="PJE77812.1"/>
    <property type="molecule type" value="Genomic_DNA"/>
</dbReference>
<dbReference type="SUPFAM" id="SSF56219">
    <property type="entry name" value="DNase I-like"/>
    <property type="match status" value="1"/>
</dbReference>
<evidence type="ECO:0000313" key="1">
    <source>
        <dbReference type="EMBL" id="PJE77812.1"/>
    </source>
</evidence>
<organism evidence="1">
    <name type="scientific">invertebrate metagenome</name>
    <dbReference type="NCBI Taxonomy" id="1711999"/>
    <lineage>
        <taxon>unclassified sequences</taxon>
        <taxon>metagenomes</taxon>
        <taxon>organismal metagenomes</taxon>
    </lineage>
</organism>
<dbReference type="Gene3D" id="3.60.10.10">
    <property type="entry name" value="Endonuclease/exonuclease/phosphatase"/>
    <property type="match status" value="1"/>
</dbReference>
<gene>
    <name evidence="1" type="ORF">CI610_03256</name>
</gene>
<sequence>MQLNISGRSILYGTFYRSPDAPVSSWDHIAHSIDLAFSTGITNIIVTGDFNANLLSDTNHCLHLRNLLSTLNLTQSVASPTFFTESSSSLLDIICASDPFLVNMCHVGENFLDQPIRYHCPVYGTLNISKPLKSNFKRKVWLYDLGNYDKYRDRLSNVDWDSTLDSNDIDISTEQFTRYLLTIANECIPNKDIIVRANDAVWMNGAIRKLIRRRKYIHRKAKQSQNADDWSNFRKARNMCVNAIRKYKRDYFNKLCTKLNHTNTSSKEWWKIVNHFMSNSSKKTHIPPISYNGNFIHDDLDKANAFNTFFSSHSNINDTNVDPPDLQKSHNHTLSDIVISQQDVLDVIHSLDCKKSFWP</sequence>
<comment type="caution">
    <text evidence="1">The sequence shown here is derived from an EMBL/GenBank/DDBJ whole genome shotgun (WGS) entry which is preliminary data.</text>
</comment>
<name>A0A2H9T3K9_9ZZZZ</name>
<dbReference type="PANTHER" id="PTHR33395:SF22">
    <property type="entry name" value="REVERSE TRANSCRIPTASE DOMAIN-CONTAINING PROTEIN"/>
    <property type="match status" value="1"/>
</dbReference>
<dbReference type="AlphaFoldDB" id="A0A2H9T3K9"/>
<proteinExistence type="predicted"/>
<evidence type="ECO:0008006" key="2">
    <source>
        <dbReference type="Google" id="ProtNLM"/>
    </source>
</evidence>
<protein>
    <recommendedName>
        <fullName evidence="2">Endonuclease/exonuclease/phosphatase domain-containing protein</fullName>
    </recommendedName>
</protein>
<accession>A0A2H9T3K9</accession>
<dbReference type="InterPro" id="IPR036691">
    <property type="entry name" value="Endo/exonu/phosph_ase_sf"/>
</dbReference>
<reference evidence="1" key="1">
    <citation type="journal article" date="2017" name="Appl. Environ. Microbiol.">
        <title>Molecular characterization of an Endozoicomonas-like organism causing infection in king scallop Pecten maximus L.</title>
        <authorList>
            <person name="Cano I."/>
            <person name="van Aerle R."/>
            <person name="Ross S."/>
            <person name="Verner-Jeffreys D.W."/>
            <person name="Paley R.K."/>
            <person name="Rimmer G."/>
            <person name="Ryder D."/>
            <person name="Hooper P."/>
            <person name="Stone D."/>
            <person name="Feist S.W."/>
        </authorList>
    </citation>
    <scope>NUCLEOTIDE SEQUENCE</scope>
</reference>
<dbReference type="PANTHER" id="PTHR33395">
    <property type="entry name" value="TRANSCRIPTASE, PUTATIVE-RELATED-RELATED"/>
    <property type="match status" value="1"/>
</dbReference>